<evidence type="ECO:0000313" key="1">
    <source>
        <dbReference type="EMBL" id="PBK60065.1"/>
    </source>
</evidence>
<proteinExistence type="predicted"/>
<dbReference type="EMBL" id="KZ293493">
    <property type="protein sequence ID" value="PBK60065.1"/>
    <property type="molecule type" value="Genomic_DNA"/>
</dbReference>
<organism evidence="1 2">
    <name type="scientific">Armillaria solidipes</name>
    <dbReference type="NCBI Taxonomy" id="1076256"/>
    <lineage>
        <taxon>Eukaryota</taxon>
        <taxon>Fungi</taxon>
        <taxon>Dikarya</taxon>
        <taxon>Basidiomycota</taxon>
        <taxon>Agaricomycotina</taxon>
        <taxon>Agaricomycetes</taxon>
        <taxon>Agaricomycetidae</taxon>
        <taxon>Agaricales</taxon>
        <taxon>Marasmiineae</taxon>
        <taxon>Physalacriaceae</taxon>
        <taxon>Armillaria</taxon>
    </lineage>
</organism>
<gene>
    <name evidence="1" type="ORF">ARMSODRAFT_982620</name>
</gene>
<dbReference type="AlphaFoldDB" id="A0A2H3AMI6"/>
<reference evidence="2" key="1">
    <citation type="journal article" date="2017" name="Nat. Ecol. Evol.">
        <title>Genome expansion and lineage-specific genetic innovations in the forest pathogenic fungi Armillaria.</title>
        <authorList>
            <person name="Sipos G."/>
            <person name="Prasanna A.N."/>
            <person name="Walter M.C."/>
            <person name="O'Connor E."/>
            <person name="Balint B."/>
            <person name="Krizsan K."/>
            <person name="Kiss B."/>
            <person name="Hess J."/>
            <person name="Varga T."/>
            <person name="Slot J."/>
            <person name="Riley R."/>
            <person name="Boka B."/>
            <person name="Rigling D."/>
            <person name="Barry K."/>
            <person name="Lee J."/>
            <person name="Mihaltcheva S."/>
            <person name="LaButti K."/>
            <person name="Lipzen A."/>
            <person name="Waldron R."/>
            <person name="Moloney N.M."/>
            <person name="Sperisen C."/>
            <person name="Kredics L."/>
            <person name="Vagvoelgyi C."/>
            <person name="Patrignani A."/>
            <person name="Fitzpatrick D."/>
            <person name="Nagy I."/>
            <person name="Doyle S."/>
            <person name="Anderson J.B."/>
            <person name="Grigoriev I.V."/>
            <person name="Gueldener U."/>
            <person name="Muensterkoetter M."/>
            <person name="Nagy L.G."/>
        </authorList>
    </citation>
    <scope>NUCLEOTIDE SEQUENCE [LARGE SCALE GENOMIC DNA]</scope>
    <source>
        <strain evidence="2">28-4</strain>
    </source>
</reference>
<protein>
    <submittedName>
        <fullName evidence="1">Uncharacterized protein</fullName>
    </submittedName>
</protein>
<name>A0A2H3AMI6_9AGAR</name>
<sequence>MLIKADTANDLQGRRKAMSDLTFKPIDKFNEPSRRRYSKVFVKIRNTIADGREVTTTVMRARTARMILKKAPQMEQYANLELFLQEPPPCSFLCQPSFVIHAVGRLHSTSVPGLIYFTVAATLCSSSRSRGACRTSEFINGNAYHQFVSVGLDVTEDEVVKYCVDHGSW</sequence>
<accession>A0A2H3AMI6</accession>
<evidence type="ECO:0000313" key="2">
    <source>
        <dbReference type="Proteomes" id="UP000218334"/>
    </source>
</evidence>
<dbReference type="Proteomes" id="UP000218334">
    <property type="component" value="Unassembled WGS sequence"/>
</dbReference>
<keyword evidence="2" id="KW-1185">Reference proteome</keyword>